<dbReference type="RefSeq" id="WP_388632919.1">
    <property type="nucleotide sequence ID" value="NZ_JBIAUT010000014.1"/>
</dbReference>
<keyword evidence="6 12" id="KW-0560">Oxidoreductase</keyword>
<feature type="compositionally biased region" description="Low complexity" evidence="10">
    <location>
        <begin position="19"/>
        <end position="36"/>
    </location>
</feature>
<feature type="compositionally biased region" description="Basic and acidic residues" evidence="10">
    <location>
        <begin position="85"/>
        <end position="103"/>
    </location>
</feature>
<keyword evidence="4" id="KW-0349">Heme</keyword>
<keyword evidence="13" id="KW-1185">Reference proteome</keyword>
<dbReference type="InterPro" id="IPR024712">
    <property type="entry name" value="Catalase_clade2"/>
</dbReference>
<dbReference type="InterPro" id="IPR046342">
    <property type="entry name" value="CBS_dom_sf"/>
</dbReference>
<evidence type="ECO:0000259" key="11">
    <source>
        <dbReference type="PROSITE" id="PS51371"/>
    </source>
</evidence>
<keyword evidence="5" id="KW-0479">Metal-binding</keyword>
<dbReference type="SMART" id="SM01060">
    <property type="entry name" value="Catalase"/>
    <property type="match status" value="1"/>
</dbReference>
<comment type="cofactor">
    <cofactor evidence="1">
        <name>heme</name>
        <dbReference type="ChEBI" id="CHEBI:30413"/>
    </cofactor>
</comment>
<dbReference type="Gene3D" id="2.40.180.10">
    <property type="entry name" value="Catalase core domain"/>
    <property type="match status" value="1"/>
</dbReference>
<evidence type="ECO:0000256" key="5">
    <source>
        <dbReference type="ARBA" id="ARBA00022723"/>
    </source>
</evidence>
<dbReference type="InterPro" id="IPR024708">
    <property type="entry name" value="Catalase_AS"/>
</dbReference>
<dbReference type="Proteomes" id="UP001602123">
    <property type="component" value="Unassembled WGS sequence"/>
</dbReference>
<dbReference type="Pfam" id="PF00199">
    <property type="entry name" value="Catalase"/>
    <property type="match status" value="1"/>
</dbReference>
<dbReference type="SMART" id="SM00116">
    <property type="entry name" value="CBS"/>
    <property type="match status" value="1"/>
</dbReference>
<gene>
    <name evidence="12" type="ORF">ACFYZM_29555</name>
</gene>
<evidence type="ECO:0000256" key="1">
    <source>
        <dbReference type="ARBA" id="ARBA00001971"/>
    </source>
</evidence>
<dbReference type="PROSITE" id="PS00438">
    <property type="entry name" value="CATALASE_2"/>
    <property type="match status" value="1"/>
</dbReference>
<dbReference type="PRINTS" id="PR00067">
    <property type="entry name" value="CATALASE"/>
</dbReference>
<evidence type="ECO:0000256" key="4">
    <source>
        <dbReference type="ARBA" id="ARBA00022617"/>
    </source>
</evidence>
<keyword evidence="9" id="KW-0129">CBS domain</keyword>
<organism evidence="12 13">
    <name type="scientific">Streptomyces nondiastaticus</name>
    <dbReference type="NCBI Taxonomy" id="3154512"/>
    <lineage>
        <taxon>Bacteria</taxon>
        <taxon>Bacillati</taxon>
        <taxon>Actinomycetota</taxon>
        <taxon>Actinomycetes</taxon>
        <taxon>Kitasatosporales</taxon>
        <taxon>Streptomycetaceae</taxon>
        <taxon>Streptomyces</taxon>
    </lineage>
</organism>
<evidence type="ECO:0000256" key="10">
    <source>
        <dbReference type="SAM" id="MobiDB-lite"/>
    </source>
</evidence>
<evidence type="ECO:0000256" key="7">
    <source>
        <dbReference type="ARBA" id="ARBA00023004"/>
    </source>
</evidence>
<dbReference type="SUPFAM" id="SSF54631">
    <property type="entry name" value="CBS-domain pair"/>
    <property type="match status" value="1"/>
</dbReference>
<dbReference type="EMBL" id="JBIAUT010000014">
    <property type="protein sequence ID" value="MFF4220388.1"/>
    <property type="molecule type" value="Genomic_DNA"/>
</dbReference>
<dbReference type="PROSITE" id="PS51402">
    <property type="entry name" value="CATALASE_3"/>
    <property type="match status" value="1"/>
</dbReference>
<dbReference type="InterPro" id="IPR020835">
    <property type="entry name" value="Catalase_sf"/>
</dbReference>
<sequence length="290" mass="31824">MPPGSRWRRCGGRRRGPRRSASSSSTSGRTRCSPTSFDEWSRPPTRPRDWWTVPSRARILGARCFGPPPAGTRSGRKGWGSPAEQDPKDEQPSRFRAAPEHDALTTDQGVRVDDTDNALRAGTRRPTLLEDFHNREKITHFDHERSPERVVHARGAGAYGYFEPYASLSEYTCVGFLAEAGRRTPVFVRFSTVQGPRGLVTDRDLVVRVLAEGGDVGERTVHQACSEELVSVGPDDAAEDAVRLMRRRTVRRLPVVEDGRAVGIVSLGDLAAESDPGSALGEISTAAPNR</sequence>
<keyword evidence="7" id="KW-0408">Iron</keyword>
<accession>A0ABW6U6D5</accession>
<evidence type="ECO:0000256" key="9">
    <source>
        <dbReference type="PROSITE-ProRule" id="PRU00703"/>
    </source>
</evidence>
<evidence type="ECO:0000256" key="6">
    <source>
        <dbReference type="ARBA" id="ARBA00023002"/>
    </source>
</evidence>
<protein>
    <recommendedName>
        <fullName evidence="2">catalase</fullName>
        <ecNumber evidence="2">1.11.1.6</ecNumber>
    </recommendedName>
</protein>
<reference evidence="12 13" key="1">
    <citation type="submission" date="2024-10" db="EMBL/GenBank/DDBJ databases">
        <title>The Natural Products Discovery Center: Release of the First 8490 Sequenced Strains for Exploring Actinobacteria Biosynthetic Diversity.</title>
        <authorList>
            <person name="Kalkreuter E."/>
            <person name="Kautsar S.A."/>
            <person name="Yang D."/>
            <person name="Bader C.D."/>
            <person name="Teijaro C.N."/>
            <person name="Fluegel L."/>
            <person name="Davis C.M."/>
            <person name="Simpson J.R."/>
            <person name="Lauterbach L."/>
            <person name="Steele A.D."/>
            <person name="Gui C."/>
            <person name="Meng S."/>
            <person name="Li G."/>
            <person name="Viehrig K."/>
            <person name="Ye F."/>
            <person name="Su P."/>
            <person name="Kiefer A.F."/>
            <person name="Nichols A."/>
            <person name="Cepeda A.J."/>
            <person name="Yan W."/>
            <person name="Fan B."/>
            <person name="Jiang Y."/>
            <person name="Adhikari A."/>
            <person name="Zheng C.-J."/>
            <person name="Schuster L."/>
            <person name="Cowan T.M."/>
            <person name="Smanski M.J."/>
            <person name="Chevrette M.G."/>
            <person name="De Carvalho L.P.S."/>
            <person name="Shen B."/>
        </authorList>
    </citation>
    <scope>NUCLEOTIDE SEQUENCE [LARGE SCALE GENOMIC DNA]</scope>
    <source>
        <strain evidence="12 13">NPDC001650</strain>
    </source>
</reference>
<dbReference type="GO" id="GO:0004096">
    <property type="term" value="F:catalase activity"/>
    <property type="evidence" value="ECO:0007669"/>
    <property type="project" value="UniProtKB-EC"/>
</dbReference>
<evidence type="ECO:0000256" key="2">
    <source>
        <dbReference type="ARBA" id="ARBA00012314"/>
    </source>
</evidence>
<name>A0ABW6U6D5_9ACTN</name>
<dbReference type="InterPro" id="IPR000644">
    <property type="entry name" value="CBS_dom"/>
</dbReference>
<dbReference type="PANTHER" id="PTHR42821">
    <property type="entry name" value="CATALASE"/>
    <property type="match status" value="1"/>
</dbReference>
<dbReference type="EC" id="1.11.1.6" evidence="2"/>
<dbReference type="Gene3D" id="3.10.580.10">
    <property type="entry name" value="CBS-domain"/>
    <property type="match status" value="1"/>
</dbReference>
<dbReference type="PANTHER" id="PTHR42821:SF1">
    <property type="entry name" value="CATALASE-B"/>
    <property type="match status" value="1"/>
</dbReference>
<dbReference type="InterPro" id="IPR011614">
    <property type="entry name" value="Catalase_core"/>
</dbReference>
<dbReference type="Pfam" id="PF00571">
    <property type="entry name" value="CBS"/>
    <property type="match status" value="1"/>
</dbReference>
<evidence type="ECO:0000256" key="8">
    <source>
        <dbReference type="ARBA" id="ARBA00023324"/>
    </source>
</evidence>
<evidence type="ECO:0000256" key="3">
    <source>
        <dbReference type="ARBA" id="ARBA00022559"/>
    </source>
</evidence>
<evidence type="ECO:0000313" key="13">
    <source>
        <dbReference type="Proteomes" id="UP001602123"/>
    </source>
</evidence>
<dbReference type="SUPFAM" id="SSF56634">
    <property type="entry name" value="Heme-dependent catalase-like"/>
    <property type="match status" value="1"/>
</dbReference>
<evidence type="ECO:0000313" key="12">
    <source>
        <dbReference type="EMBL" id="MFF4220388.1"/>
    </source>
</evidence>
<keyword evidence="8" id="KW-0376">Hydrogen peroxide</keyword>
<feature type="region of interest" description="Disordered" evidence="10">
    <location>
        <begin position="1"/>
        <end position="103"/>
    </location>
</feature>
<feature type="domain" description="CBS" evidence="11">
    <location>
        <begin position="225"/>
        <end position="280"/>
    </location>
</feature>
<feature type="compositionally biased region" description="Basic residues" evidence="10">
    <location>
        <begin position="1"/>
        <end position="18"/>
    </location>
</feature>
<proteinExistence type="predicted"/>
<keyword evidence="3 12" id="KW-0575">Peroxidase</keyword>
<dbReference type="InterPro" id="IPR018028">
    <property type="entry name" value="Catalase"/>
</dbReference>
<dbReference type="PROSITE" id="PS51371">
    <property type="entry name" value="CBS"/>
    <property type="match status" value="1"/>
</dbReference>
<comment type="caution">
    <text evidence="12">The sequence shown here is derived from an EMBL/GenBank/DDBJ whole genome shotgun (WGS) entry which is preliminary data.</text>
</comment>